<sequence length="163" mass="18110">MSTIFMTVGTTSFDDAVSAVLKEDVIEIFKESGFKHMIIQVGNTKLNLDSSITYPGFNISCYKFKNSIQDDILKADFVISHAGAGSCIEVLNAKKPLLVVVNEKLMGNHQMELANTLANLGCLRYCTISNIKEVLRMDFTLLNSPPEKNTDRFVKYLNGVMGF</sequence>
<accession>A0A6M2DM03</accession>
<name>A0A6M2DM03_XENCH</name>
<dbReference type="EMBL" id="GIIL01002312">
    <property type="protein sequence ID" value="NOV46038.1"/>
    <property type="molecule type" value="Transcribed_RNA"/>
</dbReference>
<comment type="subcellular location">
    <subcellularLocation>
        <location evidence="1">Endoplasmic reticulum</location>
    </subcellularLocation>
</comment>
<evidence type="ECO:0000256" key="2">
    <source>
        <dbReference type="ARBA" id="ARBA00006962"/>
    </source>
</evidence>
<organism evidence="9">
    <name type="scientific">Xenopsylla cheopis</name>
    <name type="common">Oriental rat flea</name>
    <name type="synonym">Pulex cheopis</name>
    <dbReference type="NCBI Taxonomy" id="163159"/>
    <lineage>
        <taxon>Eukaryota</taxon>
        <taxon>Metazoa</taxon>
        <taxon>Ecdysozoa</taxon>
        <taxon>Arthropoda</taxon>
        <taxon>Hexapoda</taxon>
        <taxon>Insecta</taxon>
        <taxon>Pterygota</taxon>
        <taxon>Neoptera</taxon>
        <taxon>Endopterygota</taxon>
        <taxon>Siphonaptera</taxon>
        <taxon>Pulicidae</taxon>
        <taxon>Xenopsyllinae</taxon>
        <taxon>Xenopsylla</taxon>
    </lineage>
</organism>
<dbReference type="InterPro" id="IPR039042">
    <property type="entry name" value="Alg13-like"/>
</dbReference>
<evidence type="ECO:0000256" key="5">
    <source>
        <dbReference type="ARBA" id="ARBA00022676"/>
    </source>
</evidence>
<dbReference type="GO" id="GO:0005783">
    <property type="term" value="C:endoplasmic reticulum"/>
    <property type="evidence" value="ECO:0007669"/>
    <property type="project" value="UniProtKB-SubCell"/>
</dbReference>
<dbReference type="GO" id="GO:0004577">
    <property type="term" value="F:N-acetylglucosaminyldiphosphodolichol N-acetylglucosaminyltransferase activity"/>
    <property type="evidence" value="ECO:0007669"/>
    <property type="project" value="UniProtKB-EC"/>
</dbReference>
<keyword evidence="5" id="KW-0328">Glycosyltransferase</keyword>
<dbReference type="Gene3D" id="3.40.50.2000">
    <property type="entry name" value="Glycogen Phosphorylase B"/>
    <property type="match status" value="1"/>
</dbReference>
<keyword evidence="7" id="KW-0256">Endoplasmic reticulum</keyword>
<dbReference type="EC" id="2.4.1.141" evidence="3"/>
<evidence type="ECO:0000256" key="3">
    <source>
        <dbReference type="ARBA" id="ARBA00012614"/>
    </source>
</evidence>
<reference evidence="9" key="1">
    <citation type="submission" date="2020-03" db="EMBL/GenBank/DDBJ databases">
        <title>Transcriptomic Profiling of the Digestive Tract of the Rat Flea, Xenopsylla cheopis, Following Blood Feeding and Infection with Yersinia pestis.</title>
        <authorList>
            <person name="Bland D.M."/>
            <person name="Martens C.A."/>
            <person name="Virtaneva K."/>
            <person name="Kanakabandi K."/>
            <person name="Long D."/>
            <person name="Rosenke R."/>
            <person name="Saturday G.A."/>
            <person name="Hoyt F.H."/>
            <person name="Bruno D.P."/>
            <person name="Ribeiro J.M.C."/>
            <person name="Hinnebusch J."/>
        </authorList>
    </citation>
    <scope>NUCLEOTIDE SEQUENCE</scope>
</reference>
<protein>
    <recommendedName>
        <fullName evidence="4">UDP-N-acetylglucosamine transferase subunit ALG13</fullName>
        <ecNumber evidence="3">2.4.1.141</ecNumber>
    </recommendedName>
</protein>
<dbReference type="AlphaFoldDB" id="A0A6M2DM03"/>
<dbReference type="InterPro" id="IPR007235">
    <property type="entry name" value="Glyco_trans_28_C"/>
</dbReference>
<dbReference type="Pfam" id="PF04101">
    <property type="entry name" value="Glyco_tran_28_C"/>
    <property type="match status" value="1"/>
</dbReference>
<dbReference type="SUPFAM" id="SSF53756">
    <property type="entry name" value="UDP-Glycosyltransferase/glycogen phosphorylase"/>
    <property type="match status" value="1"/>
</dbReference>
<evidence type="ECO:0000256" key="6">
    <source>
        <dbReference type="ARBA" id="ARBA00022679"/>
    </source>
</evidence>
<evidence type="ECO:0000256" key="1">
    <source>
        <dbReference type="ARBA" id="ARBA00004240"/>
    </source>
</evidence>
<evidence type="ECO:0000256" key="7">
    <source>
        <dbReference type="ARBA" id="ARBA00022824"/>
    </source>
</evidence>
<feature type="domain" description="Glycosyl transferase family 28 C-terminal" evidence="8">
    <location>
        <begin position="3"/>
        <end position="139"/>
    </location>
</feature>
<dbReference type="GO" id="GO:0006488">
    <property type="term" value="P:dolichol-linked oligosaccharide biosynthetic process"/>
    <property type="evidence" value="ECO:0007669"/>
    <property type="project" value="InterPro"/>
</dbReference>
<evidence type="ECO:0000259" key="8">
    <source>
        <dbReference type="Pfam" id="PF04101"/>
    </source>
</evidence>
<keyword evidence="6 9" id="KW-0808">Transferase</keyword>
<dbReference type="PANTHER" id="PTHR12867:SF6">
    <property type="entry name" value="N-ACETYLGLUCOSAMINYLDIPHOSPHODOLICHOL N-ACETYLGLUCOSAMINYLTRANSFERASE"/>
    <property type="match status" value="1"/>
</dbReference>
<comment type="similarity">
    <text evidence="2">Belongs to the glycosyltransferase 28 family.</text>
</comment>
<evidence type="ECO:0000256" key="4">
    <source>
        <dbReference type="ARBA" id="ARBA00017468"/>
    </source>
</evidence>
<evidence type="ECO:0000313" key="9">
    <source>
        <dbReference type="EMBL" id="NOV46038.1"/>
    </source>
</evidence>
<dbReference type="PANTHER" id="PTHR12867">
    <property type="entry name" value="GLYCOSYL TRANSFERASE-RELATED"/>
    <property type="match status" value="1"/>
</dbReference>
<proteinExistence type="inferred from homology"/>